<keyword evidence="3 6" id="KW-1133">Transmembrane helix</keyword>
<comment type="caution">
    <text evidence="7">The sequence shown here is derived from an EMBL/GenBank/DDBJ whole genome shotgun (WGS) entry which is preliminary data.</text>
</comment>
<gene>
    <name evidence="7" type="ORF">GMARGA_LOCUS8612</name>
</gene>
<feature type="transmembrane region" description="Helical" evidence="6">
    <location>
        <begin position="147"/>
        <end position="170"/>
    </location>
</feature>
<proteinExistence type="predicted"/>
<reference evidence="7 8" key="1">
    <citation type="submission" date="2021-06" db="EMBL/GenBank/DDBJ databases">
        <authorList>
            <person name="Kallberg Y."/>
            <person name="Tangrot J."/>
            <person name="Rosling A."/>
        </authorList>
    </citation>
    <scope>NUCLEOTIDE SEQUENCE [LARGE SCALE GENOMIC DNA]</scope>
    <source>
        <strain evidence="7 8">120-4 pot B 10/14</strain>
    </source>
</reference>
<evidence type="ECO:0000313" key="7">
    <source>
        <dbReference type="EMBL" id="CAG8636463.1"/>
    </source>
</evidence>
<feature type="transmembrane region" description="Helical" evidence="6">
    <location>
        <begin position="71"/>
        <end position="92"/>
    </location>
</feature>
<evidence type="ECO:0000256" key="3">
    <source>
        <dbReference type="ARBA" id="ARBA00022989"/>
    </source>
</evidence>
<keyword evidence="4 6" id="KW-0472">Membrane</keyword>
<evidence type="ECO:0000256" key="4">
    <source>
        <dbReference type="ARBA" id="ARBA00023136"/>
    </source>
</evidence>
<keyword evidence="8" id="KW-1185">Reference proteome</keyword>
<evidence type="ECO:0000256" key="2">
    <source>
        <dbReference type="ARBA" id="ARBA00022692"/>
    </source>
</evidence>
<protein>
    <submittedName>
        <fullName evidence="7">4218_t:CDS:1</fullName>
    </submittedName>
</protein>
<dbReference type="EMBL" id="CAJVQB010004465">
    <property type="protein sequence ID" value="CAG8636463.1"/>
    <property type="molecule type" value="Genomic_DNA"/>
</dbReference>
<feature type="transmembrane region" description="Helical" evidence="6">
    <location>
        <begin position="226"/>
        <end position="246"/>
    </location>
</feature>
<feature type="region of interest" description="Disordered" evidence="5">
    <location>
        <begin position="320"/>
        <end position="340"/>
    </location>
</feature>
<accession>A0ABN7UQD1</accession>
<evidence type="ECO:0000256" key="5">
    <source>
        <dbReference type="SAM" id="MobiDB-lite"/>
    </source>
</evidence>
<feature type="transmembrane region" description="Helical" evidence="6">
    <location>
        <begin position="252"/>
        <end position="270"/>
    </location>
</feature>
<evidence type="ECO:0000313" key="8">
    <source>
        <dbReference type="Proteomes" id="UP000789901"/>
    </source>
</evidence>
<comment type="subcellular location">
    <subcellularLocation>
        <location evidence="1">Membrane</location>
        <topology evidence="1">Multi-pass membrane protein</topology>
    </subcellularLocation>
</comment>
<organism evidence="7 8">
    <name type="scientific">Gigaspora margarita</name>
    <dbReference type="NCBI Taxonomy" id="4874"/>
    <lineage>
        <taxon>Eukaryota</taxon>
        <taxon>Fungi</taxon>
        <taxon>Fungi incertae sedis</taxon>
        <taxon>Mucoromycota</taxon>
        <taxon>Glomeromycotina</taxon>
        <taxon>Glomeromycetes</taxon>
        <taxon>Diversisporales</taxon>
        <taxon>Gigasporaceae</taxon>
        <taxon>Gigaspora</taxon>
    </lineage>
</organism>
<dbReference type="SUPFAM" id="SSF81321">
    <property type="entry name" value="Family A G protein-coupled receptor-like"/>
    <property type="match status" value="1"/>
</dbReference>
<dbReference type="PANTHER" id="PTHR23112">
    <property type="entry name" value="G PROTEIN-COUPLED RECEPTOR 157-RELATED"/>
    <property type="match status" value="1"/>
</dbReference>
<dbReference type="PANTHER" id="PTHR23112:SF37">
    <property type="entry name" value="G PROTEIN-COUPLED RECEPTOR GPR1"/>
    <property type="match status" value="1"/>
</dbReference>
<dbReference type="Proteomes" id="UP000789901">
    <property type="component" value="Unassembled WGS sequence"/>
</dbReference>
<evidence type="ECO:0000256" key="6">
    <source>
        <dbReference type="SAM" id="Phobius"/>
    </source>
</evidence>
<keyword evidence="2 6" id="KW-0812">Transmembrane</keyword>
<evidence type="ECO:0000256" key="1">
    <source>
        <dbReference type="ARBA" id="ARBA00004141"/>
    </source>
</evidence>
<dbReference type="Gene3D" id="1.20.1070.10">
    <property type="entry name" value="Rhodopsin 7-helix transmembrane proteins"/>
    <property type="match status" value="1"/>
</dbReference>
<feature type="non-terminal residue" evidence="7">
    <location>
        <position position="340"/>
    </location>
</feature>
<feature type="transmembrane region" description="Helical" evidence="6">
    <location>
        <begin position="182"/>
        <end position="206"/>
    </location>
</feature>
<feature type="transmembrane region" description="Helical" evidence="6">
    <location>
        <begin position="112"/>
        <end position="135"/>
    </location>
</feature>
<name>A0ABN7UQD1_GIGMA</name>
<sequence length="340" mass="38243">MVKLKLNNTNVIRLNLSSNNLNETAYYNNSNNSNDDDGSKFNMELAKEVGASTMLFRWRRMSKNLSMAYKLPFYMACFDFIIYGFQTVNMIYPLLYIANWPEPSCSVIAGGFFFGSVSSISFVGTSSIMSWLIVCKKTQFKLGAYDYKLFILPLGLSAILTGISASTFGSDQFWCYTPDKSIGVSIIIITMDLAIFIISLFCYLSILRKITNHDFKEQFSSAAKKIISYILVYIIQWIPLITYLFLDMANGLWLYFLAVGAISMGGILNAGRYILNEGWIDDPDSFVGISSNDTNARKSIKSDEIENMKQNCITCLKPQTSSLNSKDTETSEDSQNISNL</sequence>